<keyword evidence="2" id="KW-1185">Reference proteome</keyword>
<dbReference type="InterPro" id="IPR008969">
    <property type="entry name" value="CarboxyPept-like_regulatory"/>
</dbReference>
<organism evidence="2 3">
    <name type="scientific">Romanomermis culicivorax</name>
    <name type="common">Nematode worm</name>
    <dbReference type="NCBI Taxonomy" id="13658"/>
    <lineage>
        <taxon>Eukaryota</taxon>
        <taxon>Metazoa</taxon>
        <taxon>Ecdysozoa</taxon>
        <taxon>Nematoda</taxon>
        <taxon>Enoplea</taxon>
        <taxon>Dorylaimia</taxon>
        <taxon>Mermithida</taxon>
        <taxon>Mermithoidea</taxon>
        <taxon>Mermithidae</taxon>
        <taxon>Romanomermis</taxon>
    </lineage>
</organism>
<accession>A0A915J5T9</accession>
<sequence length="271" mass="30640">MPHVNHGPKKTNNRPIPVHRSITSAEEDSHSHNNTAVQGATVTIRRTFLRSSNLTTTSDDSGYFRLSALLGPYELKIFKERFNIYKQNIHVRDDQRPRLLKIYLTPIAQRIMRSTTSISHWPLISVIIVSSALLLGSGLCLYAYCAARSSGSNKTTDYFRQGFRPLINKRRGGGEFNRNVGNGFAVEYYKIRNTDDDNSLGDDSEEDDVIMLNKDAKTFPSKTNYLNRRSSDDSSKLNAKNKISGDWLRISDVFADDSDDEHYAKNLSVKA</sequence>
<keyword evidence="1" id="KW-1133">Transmembrane helix</keyword>
<dbReference type="Proteomes" id="UP000887565">
    <property type="component" value="Unplaced"/>
</dbReference>
<keyword evidence="1" id="KW-0472">Membrane</keyword>
<evidence type="ECO:0000256" key="1">
    <source>
        <dbReference type="SAM" id="Phobius"/>
    </source>
</evidence>
<proteinExistence type="predicted"/>
<feature type="transmembrane region" description="Helical" evidence="1">
    <location>
        <begin position="121"/>
        <end position="144"/>
    </location>
</feature>
<reference evidence="3" key="1">
    <citation type="submission" date="2022-11" db="UniProtKB">
        <authorList>
            <consortium name="WormBaseParasite"/>
        </authorList>
    </citation>
    <scope>IDENTIFICATION</scope>
</reference>
<dbReference type="WBParaSite" id="nRc.2.0.1.t21811-RA">
    <property type="protein sequence ID" value="nRc.2.0.1.t21811-RA"/>
    <property type="gene ID" value="nRc.2.0.1.g21811"/>
</dbReference>
<dbReference type="SUPFAM" id="SSF49464">
    <property type="entry name" value="Carboxypeptidase regulatory domain-like"/>
    <property type="match status" value="1"/>
</dbReference>
<evidence type="ECO:0000313" key="2">
    <source>
        <dbReference type="Proteomes" id="UP000887565"/>
    </source>
</evidence>
<dbReference type="Gene3D" id="2.60.40.1120">
    <property type="entry name" value="Carboxypeptidase-like, regulatory domain"/>
    <property type="match status" value="1"/>
</dbReference>
<evidence type="ECO:0000313" key="3">
    <source>
        <dbReference type="WBParaSite" id="nRc.2.0.1.t21811-RA"/>
    </source>
</evidence>
<keyword evidence="1" id="KW-0812">Transmembrane</keyword>
<name>A0A915J5T9_ROMCU</name>
<dbReference type="AlphaFoldDB" id="A0A915J5T9"/>
<protein>
    <submittedName>
        <fullName evidence="3">Carboxypeptidase regulatory-like domain-containing protein</fullName>
    </submittedName>
</protein>